<dbReference type="Pfam" id="PF08818">
    <property type="entry name" value="DUF1801"/>
    <property type="match status" value="1"/>
</dbReference>
<organism evidence="2 3">
    <name type="scientific">Kaistia geumhonensis</name>
    <dbReference type="NCBI Taxonomy" id="410839"/>
    <lineage>
        <taxon>Bacteria</taxon>
        <taxon>Pseudomonadati</taxon>
        <taxon>Pseudomonadota</taxon>
        <taxon>Alphaproteobacteria</taxon>
        <taxon>Hyphomicrobiales</taxon>
        <taxon>Kaistiaceae</taxon>
        <taxon>Kaistia</taxon>
    </lineage>
</organism>
<evidence type="ECO:0000259" key="1">
    <source>
        <dbReference type="Pfam" id="PF08818"/>
    </source>
</evidence>
<feature type="domain" description="YdhG-like" evidence="1">
    <location>
        <begin position="56"/>
        <end position="148"/>
    </location>
</feature>
<dbReference type="RefSeq" id="WP_266282940.1">
    <property type="nucleotide sequence ID" value="NZ_JAPKNF010000002.1"/>
</dbReference>
<gene>
    <name evidence="2" type="ORF">QO015_003269</name>
</gene>
<reference evidence="2 3" key="1">
    <citation type="submission" date="2023-07" db="EMBL/GenBank/DDBJ databases">
        <title>Genomic Encyclopedia of Type Strains, Phase IV (KMG-IV): sequencing the most valuable type-strain genomes for metagenomic binning, comparative biology and taxonomic classification.</title>
        <authorList>
            <person name="Goeker M."/>
        </authorList>
    </citation>
    <scope>NUCLEOTIDE SEQUENCE [LARGE SCALE GENOMIC DNA]</scope>
    <source>
        <strain evidence="2 3">B1-1</strain>
    </source>
</reference>
<protein>
    <recommendedName>
        <fullName evidence="1">YdhG-like domain-containing protein</fullName>
    </recommendedName>
</protein>
<dbReference type="Gene3D" id="3.90.1150.200">
    <property type="match status" value="1"/>
</dbReference>
<sequence length="162" mass="17353">MTRRSRGGPRETAADPVVAADAAATPKLLAGGNPQIAKGDGAAPVAAYIAAMPGWKREIGERIDAVIVAGVPGLRKAVKWNSPFYGTDKGWFLSFHCFTSYVKVAFFRGAELDPQPPGASKQPDVRYLDIREGDELDAAQLADWARQAASLPGWIMGDDGRR</sequence>
<keyword evidence="3" id="KW-1185">Reference proteome</keyword>
<name>A0ABU0M9K5_9HYPH</name>
<evidence type="ECO:0000313" key="3">
    <source>
        <dbReference type="Proteomes" id="UP001223743"/>
    </source>
</evidence>
<dbReference type="InterPro" id="IPR014922">
    <property type="entry name" value="YdhG-like"/>
</dbReference>
<evidence type="ECO:0000313" key="2">
    <source>
        <dbReference type="EMBL" id="MDQ0517656.1"/>
    </source>
</evidence>
<proteinExistence type="predicted"/>
<dbReference type="EMBL" id="JAUSWJ010000001">
    <property type="protein sequence ID" value="MDQ0517656.1"/>
    <property type="molecule type" value="Genomic_DNA"/>
</dbReference>
<accession>A0ABU0M9K5</accession>
<dbReference type="Proteomes" id="UP001223743">
    <property type="component" value="Unassembled WGS sequence"/>
</dbReference>
<dbReference type="SUPFAM" id="SSF159888">
    <property type="entry name" value="YdhG-like"/>
    <property type="match status" value="1"/>
</dbReference>
<comment type="caution">
    <text evidence="2">The sequence shown here is derived from an EMBL/GenBank/DDBJ whole genome shotgun (WGS) entry which is preliminary data.</text>
</comment>